<protein>
    <submittedName>
        <fullName evidence="1">Uncharacterized protein</fullName>
    </submittedName>
</protein>
<comment type="caution">
    <text evidence="1">The sequence shown here is derived from an EMBL/GenBank/DDBJ whole genome shotgun (WGS) entry which is preliminary data.</text>
</comment>
<proteinExistence type="predicted"/>
<accession>A0A395SQD3</accession>
<dbReference type="EMBL" id="PXOF01000020">
    <property type="protein sequence ID" value="RGP74678.1"/>
    <property type="molecule type" value="Genomic_DNA"/>
</dbReference>
<evidence type="ECO:0000313" key="2">
    <source>
        <dbReference type="Proteomes" id="UP000266152"/>
    </source>
</evidence>
<keyword evidence="2" id="KW-1185">Reference proteome</keyword>
<evidence type="ECO:0000313" key="1">
    <source>
        <dbReference type="EMBL" id="RGP74678.1"/>
    </source>
</evidence>
<organism evidence="1 2">
    <name type="scientific">Fusarium sporotrichioides</name>
    <dbReference type="NCBI Taxonomy" id="5514"/>
    <lineage>
        <taxon>Eukaryota</taxon>
        <taxon>Fungi</taxon>
        <taxon>Dikarya</taxon>
        <taxon>Ascomycota</taxon>
        <taxon>Pezizomycotina</taxon>
        <taxon>Sordariomycetes</taxon>
        <taxon>Hypocreomycetidae</taxon>
        <taxon>Hypocreales</taxon>
        <taxon>Nectriaceae</taxon>
        <taxon>Fusarium</taxon>
    </lineage>
</organism>
<dbReference type="Proteomes" id="UP000266152">
    <property type="component" value="Unassembled WGS sequence"/>
</dbReference>
<reference evidence="1 2" key="1">
    <citation type="journal article" date="2018" name="PLoS Pathog.">
        <title>Evolution of structural diversity of trichothecenes, a family of toxins produced by plant pathogenic and entomopathogenic fungi.</title>
        <authorList>
            <person name="Proctor R.H."/>
            <person name="McCormick S.P."/>
            <person name="Kim H.S."/>
            <person name="Cardoza R.E."/>
            <person name="Stanley A.M."/>
            <person name="Lindo L."/>
            <person name="Kelly A."/>
            <person name="Brown D.W."/>
            <person name="Lee T."/>
            <person name="Vaughan M.M."/>
            <person name="Alexander N.J."/>
            <person name="Busman M."/>
            <person name="Gutierrez S."/>
        </authorList>
    </citation>
    <scope>NUCLEOTIDE SEQUENCE [LARGE SCALE GENOMIC DNA]</scope>
    <source>
        <strain evidence="1 2">NRRL 3299</strain>
    </source>
</reference>
<gene>
    <name evidence="1" type="ORF">FSPOR_1256</name>
</gene>
<dbReference type="AlphaFoldDB" id="A0A395SQD3"/>
<sequence>MPPPSLSLISSQDAFTKETVASSVDSVISQDTNTVETQVKDQAEAQLFLAFRIIGSRISPRWSFCIYNPGTHTWKTYESWKGCDPGGAYLMVSTTYRDIAHAEAKYFEIARVPLDAIDAAMESVRTAHTPHAARKVDYSRQYVKNVVHNLNKAGFLETCHAKEAFDTINNHWW</sequence>
<name>A0A395SQD3_FUSSP</name>